<evidence type="ECO:0000313" key="7">
    <source>
        <dbReference type="Proteomes" id="UP000647241"/>
    </source>
</evidence>
<keyword evidence="2" id="KW-0408">Iron</keyword>
<dbReference type="Pfam" id="PF03781">
    <property type="entry name" value="FGE-sulfatase"/>
    <property type="match status" value="1"/>
</dbReference>
<sequence>MSSSTATHSAATTLLARYRAVRKATTQLCAPLSPEDLMVQSCPEASPVKWHLAHTTWFFETFVLREHVGAYKPFHPDFHWLFNSYYNSLGDMPEKKLRASFSRPSLDVILAYRAYVDAAIDRFLQQPVVSGAIQRITLGLHHEQQHQELIATDIKHALFTNPLHPAYMDTATGKKNDVIAPPLDWSRFSPGLTEVGFTPSPAANDVFAFDNETPRHSVYIAPFALANRLVTCAEYLAFIDQNGYTRPELWLSEGWTALHSENWQAPLYWQRDSETKSGWCIYTLHGFQPLEDLSETPVCHLSFFEADAYARWAGYRLPTEFEWEYAATHSVPAAGTEANLLESGNLHPTPASHASGLQQLYGDVWEWTQSGYTGYPGYKPLPGALGEYNGKFMSSQVVLRGGSCVTPATHIRPTYRNFFTPGTRWQFSGLRLAKDVIR</sequence>
<comment type="caution">
    <text evidence="6">The sequence shown here is derived from an EMBL/GenBank/DDBJ whole genome shotgun (WGS) entry which is preliminary data.</text>
</comment>
<dbReference type="EMBL" id="BMGT01000004">
    <property type="protein sequence ID" value="GGG88599.1"/>
    <property type="molecule type" value="Genomic_DNA"/>
</dbReference>
<keyword evidence="1" id="KW-0560">Oxidoreductase</keyword>
<dbReference type="InterPro" id="IPR042095">
    <property type="entry name" value="SUMF_sf"/>
</dbReference>
<accession>A0A917HTQ0</accession>
<evidence type="ECO:0000259" key="5">
    <source>
        <dbReference type="Pfam" id="PF12867"/>
    </source>
</evidence>
<dbReference type="InterPro" id="IPR005532">
    <property type="entry name" value="SUMF_dom"/>
</dbReference>
<keyword evidence="7" id="KW-1185">Reference proteome</keyword>
<reference evidence="6" key="2">
    <citation type="submission" date="2020-09" db="EMBL/GenBank/DDBJ databases">
        <authorList>
            <person name="Sun Q."/>
            <person name="Zhou Y."/>
        </authorList>
    </citation>
    <scope>NUCLEOTIDE SEQUENCE</scope>
    <source>
        <strain evidence="6">CGMCC 1.12997</strain>
    </source>
</reference>
<reference evidence="6" key="1">
    <citation type="journal article" date="2014" name="Int. J. Syst. Evol. Microbiol.">
        <title>Complete genome sequence of Corynebacterium casei LMG S-19264T (=DSM 44701T), isolated from a smear-ripened cheese.</title>
        <authorList>
            <consortium name="US DOE Joint Genome Institute (JGI-PGF)"/>
            <person name="Walter F."/>
            <person name="Albersmeier A."/>
            <person name="Kalinowski J."/>
            <person name="Ruckert C."/>
        </authorList>
    </citation>
    <scope>NUCLEOTIDE SEQUENCE</scope>
    <source>
        <strain evidence="6">CGMCC 1.12997</strain>
    </source>
</reference>
<name>A0A917HTQ0_9BACT</name>
<dbReference type="NCBIfam" id="TIGR03440">
    <property type="entry name" value="egtB_TIGR03440"/>
    <property type="match status" value="1"/>
</dbReference>
<evidence type="ECO:0000256" key="3">
    <source>
        <dbReference type="ARBA" id="ARBA00037882"/>
    </source>
</evidence>
<dbReference type="Gene3D" id="3.90.1580.10">
    <property type="entry name" value="paralog of FGE (formylglycine-generating enzyme)"/>
    <property type="match status" value="1"/>
</dbReference>
<evidence type="ECO:0000256" key="2">
    <source>
        <dbReference type="ARBA" id="ARBA00023004"/>
    </source>
</evidence>
<evidence type="ECO:0000259" key="4">
    <source>
        <dbReference type="Pfam" id="PF03781"/>
    </source>
</evidence>
<dbReference type="PANTHER" id="PTHR23150:SF36">
    <property type="entry name" value="HERCYNINE OXYGENASE"/>
    <property type="match status" value="1"/>
</dbReference>
<dbReference type="SUPFAM" id="SSF109854">
    <property type="entry name" value="DinB/YfiT-like putative metalloenzymes"/>
    <property type="match status" value="1"/>
</dbReference>
<proteinExistence type="predicted"/>
<evidence type="ECO:0000313" key="6">
    <source>
        <dbReference type="EMBL" id="GGG88599.1"/>
    </source>
</evidence>
<dbReference type="InterPro" id="IPR016187">
    <property type="entry name" value="CTDL_fold"/>
</dbReference>
<dbReference type="RefSeq" id="WP_188555608.1">
    <property type="nucleotide sequence ID" value="NZ_BMGT01000004.1"/>
</dbReference>
<dbReference type="InterPro" id="IPR034660">
    <property type="entry name" value="DinB/YfiT-like"/>
</dbReference>
<dbReference type="InterPro" id="IPR051043">
    <property type="entry name" value="Sulfatase_Mod_Factor_Kinase"/>
</dbReference>
<dbReference type="PANTHER" id="PTHR23150">
    <property type="entry name" value="SULFATASE MODIFYING FACTOR 1, 2"/>
    <property type="match status" value="1"/>
</dbReference>
<gene>
    <name evidence="6" type="ORF">GCM10011585_35880</name>
</gene>
<evidence type="ECO:0000256" key="1">
    <source>
        <dbReference type="ARBA" id="ARBA00023002"/>
    </source>
</evidence>
<dbReference type="Gene3D" id="1.20.120.450">
    <property type="entry name" value="dinb family like domain"/>
    <property type="match status" value="1"/>
</dbReference>
<feature type="domain" description="DinB-like" evidence="5">
    <location>
        <begin position="18"/>
        <end position="147"/>
    </location>
</feature>
<dbReference type="InterPro" id="IPR024775">
    <property type="entry name" value="DinB-like"/>
</dbReference>
<feature type="domain" description="Sulfatase-modifying factor enzyme-like" evidence="4">
    <location>
        <begin position="191"/>
        <end position="434"/>
    </location>
</feature>
<comment type="pathway">
    <text evidence="3">Amino-acid biosynthesis; ergothioneine biosynthesis.</text>
</comment>
<dbReference type="Proteomes" id="UP000647241">
    <property type="component" value="Unassembled WGS sequence"/>
</dbReference>
<protein>
    <submittedName>
        <fullName evidence="6">Ergothioneine biosynthesis protein EgtB</fullName>
    </submittedName>
</protein>
<dbReference type="GO" id="GO:0052699">
    <property type="term" value="P:ergothioneine biosynthetic process"/>
    <property type="evidence" value="ECO:0007669"/>
    <property type="project" value="InterPro"/>
</dbReference>
<dbReference type="AlphaFoldDB" id="A0A917HTQ0"/>
<dbReference type="SUPFAM" id="SSF56436">
    <property type="entry name" value="C-type lectin-like"/>
    <property type="match status" value="1"/>
</dbReference>
<organism evidence="6 7">
    <name type="scientific">Edaphobacter dinghuensis</name>
    <dbReference type="NCBI Taxonomy" id="1560005"/>
    <lineage>
        <taxon>Bacteria</taxon>
        <taxon>Pseudomonadati</taxon>
        <taxon>Acidobacteriota</taxon>
        <taxon>Terriglobia</taxon>
        <taxon>Terriglobales</taxon>
        <taxon>Acidobacteriaceae</taxon>
        <taxon>Edaphobacter</taxon>
    </lineage>
</organism>
<dbReference type="InterPro" id="IPR017806">
    <property type="entry name" value="EgtB"/>
</dbReference>
<dbReference type="Pfam" id="PF12867">
    <property type="entry name" value="DinB_2"/>
    <property type="match status" value="1"/>
</dbReference>